<dbReference type="PRINTS" id="PR01130">
    <property type="entry name" value="DERENTRNSPRT"/>
</dbReference>
<feature type="transmembrane region" description="Helical" evidence="7">
    <location>
        <begin position="308"/>
        <end position="332"/>
    </location>
</feature>
<comment type="similarity">
    <text evidence="2">Belongs to the SLC29A/ENT transporter (TC 2.A.57) family.</text>
</comment>
<feature type="transmembrane region" description="Helical" evidence="7">
    <location>
        <begin position="265"/>
        <end position="288"/>
    </location>
</feature>
<protein>
    <submittedName>
        <fullName evidence="9">Equilibrative nucleoside transporter domain containing protein</fullName>
    </submittedName>
</protein>
<evidence type="ECO:0000313" key="8">
    <source>
        <dbReference type="Proteomes" id="UP000025227"/>
    </source>
</evidence>
<dbReference type="Proteomes" id="UP000025227">
    <property type="component" value="Unplaced"/>
</dbReference>
<feature type="transmembrane region" description="Helical" evidence="7">
    <location>
        <begin position="339"/>
        <end position="356"/>
    </location>
</feature>
<organism evidence="8 9">
    <name type="scientific">Haemonchus contortus</name>
    <name type="common">Barber pole worm</name>
    <dbReference type="NCBI Taxonomy" id="6289"/>
    <lineage>
        <taxon>Eukaryota</taxon>
        <taxon>Metazoa</taxon>
        <taxon>Ecdysozoa</taxon>
        <taxon>Nematoda</taxon>
        <taxon>Chromadorea</taxon>
        <taxon>Rhabditida</taxon>
        <taxon>Rhabditina</taxon>
        <taxon>Rhabditomorpha</taxon>
        <taxon>Strongyloidea</taxon>
        <taxon>Trichostrongylidae</taxon>
        <taxon>Haemonchus</taxon>
    </lineage>
</organism>
<keyword evidence="8" id="KW-1185">Reference proteome</keyword>
<dbReference type="PANTHER" id="PTHR10332:SF36">
    <property type="entry name" value="EQUILIBRATIVE NUCLEOSIDE TRANSPORTER 1"/>
    <property type="match status" value="1"/>
</dbReference>
<name>A0A7I4Z426_HAECO</name>
<comment type="subcellular location">
    <subcellularLocation>
        <location evidence="1">Membrane</location>
        <topology evidence="1">Multi-pass membrane protein</topology>
    </subcellularLocation>
</comment>
<dbReference type="OMA" id="ASKIHWP"/>
<feature type="transmembrane region" description="Helical" evidence="7">
    <location>
        <begin position="409"/>
        <end position="435"/>
    </location>
</feature>
<feature type="transmembrane region" description="Helical" evidence="7">
    <location>
        <begin position="376"/>
        <end position="397"/>
    </location>
</feature>
<evidence type="ECO:0000256" key="2">
    <source>
        <dbReference type="ARBA" id="ARBA00007965"/>
    </source>
</evidence>
<dbReference type="SUPFAM" id="SSF103473">
    <property type="entry name" value="MFS general substrate transporter"/>
    <property type="match status" value="1"/>
</dbReference>
<dbReference type="GO" id="GO:0005886">
    <property type="term" value="C:plasma membrane"/>
    <property type="evidence" value="ECO:0007669"/>
    <property type="project" value="TreeGrafter"/>
</dbReference>
<sequence length="439" mass="49624">MPSKLPAKDANERAAFLNNMKLEPTPPKDNCLLVYFIALLHGIGVLMPWNMFITIAPQYYVEYWFSPNNTQTEYSKNFMSSLGIAAQLPNVLINIVNTFVVIGGALLLRIAGPIVINCISVFVTIMLIVLVLPSENDMAWFYVATLVIVAVINFSNGLYQNSTFGLFADFPAAYTNALILGNNLCGTFTTVLSILVTMILSDVRSIAITYFSISLFMLCLCGFSLIVLRRQDFYTYHVDKGVAARVQSNTTKPGLRQFRECFGKCWVQLWNVFFIFFVTLTIFPAMMATTPLYREPGQEWHSIWPERLYTFITTFLIFNVCATVGSTIANFVQWPRPRFLWIPILLRGLFIPFFMFCNYRPFDRTLPVIFKSEYSFLFGGILMALTSGYFSSLAMMYAPRVVPERYAKIAGMTAALCLILGIFSGVSFTLVIAYLTTFS</sequence>
<keyword evidence="4 7" id="KW-0812">Transmembrane</keyword>
<reference evidence="9" key="1">
    <citation type="submission" date="2020-12" db="UniProtKB">
        <authorList>
            <consortium name="WormBaseParasite"/>
        </authorList>
    </citation>
    <scope>IDENTIFICATION</scope>
    <source>
        <strain evidence="9">MHco3</strain>
    </source>
</reference>
<evidence type="ECO:0000256" key="6">
    <source>
        <dbReference type="ARBA" id="ARBA00023136"/>
    </source>
</evidence>
<evidence type="ECO:0000256" key="1">
    <source>
        <dbReference type="ARBA" id="ARBA00004141"/>
    </source>
</evidence>
<dbReference type="PIRSF" id="PIRSF016379">
    <property type="entry name" value="ENT"/>
    <property type="match status" value="1"/>
</dbReference>
<keyword evidence="5 7" id="KW-1133">Transmembrane helix</keyword>
<keyword evidence="6 7" id="KW-0472">Membrane</keyword>
<accession>A0A7I4Z426</accession>
<feature type="transmembrane region" description="Helical" evidence="7">
    <location>
        <begin position="180"/>
        <end position="200"/>
    </location>
</feature>
<proteinExistence type="inferred from homology"/>
<evidence type="ECO:0000256" key="7">
    <source>
        <dbReference type="SAM" id="Phobius"/>
    </source>
</evidence>
<keyword evidence="3" id="KW-0813">Transport</keyword>
<evidence type="ECO:0000313" key="9">
    <source>
        <dbReference type="WBParaSite" id="HCON_00186400-00001"/>
    </source>
</evidence>
<evidence type="ECO:0000256" key="4">
    <source>
        <dbReference type="ARBA" id="ARBA00022692"/>
    </source>
</evidence>
<dbReference type="OrthoDB" id="1856718at2759"/>
<dbReference type="PANTHER" id="PTHR10332">
    <property type="entry name" value="EQUILIBRATIVE NUCLEOSIDE TRANSPORTER"/>
    <property type="match status" value="1"/>
</dbReference>
<feature type="transmembrane region" description="Helical" evidence="7">
    <location>
        <begin position="114"/>
        <end position="133"/>
    </location>
</feature>
<feature type="transmembrane region" description="Helical" evidence="7">
    <location>
        <begin position="139"/>
        <end position="159"/>
    </location>
</feature>
<evidence type="ECO:0000256" key="5">
    <source>
        <dbReference type="ARBA" id="ARBA00022989"/>
    </source>
</evidence>
<dbReference type="InterPro" id="IPR036259">
    <property type="entry name" value="MFS_trans_sf"/>
</dbReference>
<dbReference type="AlphaFoldDB" id="A0A7I4Z426"/>
<feature type="transmembrane region" description="Helical" evidence="7">
    <location>
        <begin position="32"/>
        <end position="61"/>
    </location>
</feature>
<evidence type="ECO:0000256" key="3">
    <source>
        <dbReference type="ARBA" id="ARBA00022448"/>
    </source>
</evidence>
<dbReference type="GO" id="GO:0005337">
    <property type="term" value="F:nucleoside transmembrane transporter activity"/>
    <property type="evidence" value="ECO:0007669"/>
    <property type="project" value="InterPro"/>
</dbReference>
<feature type="transmembrane region" description="Helical" evidence="7">
    <location>
        <begin position="206"/>
        <end position="228"/>
    </location>
</feature>
<dbReference type="Pfam" id="PF01733">
    <property type="entry name" value="Nucleoside_tran"/>
    <property type="match status" value="1"/>
</dbReference>
<feature type="transmembrane region" description="Helical" evidence="7">
    <location>
        <begin position="81"/>
        <end position="107"/>
    </location>
</feature>
<dbReference type="WBParaSite" id="HCON_00186400-00001">
    <property type="protein sequence ID" value="HCON_00186400-00001"/>
    <property type="gene ID" value="HCON_00186400"/>
</dbReference>
<dbReference type="InterPro" id="IPR002259">
    <property type="entry name" value="Eqnu_transpt"/>
</dbReference>